<dbReference type="RefSeq" id="WP_052590923.1">
    <property type="nucleotide sequence ID" value="NZ_CP011112.1"/>
</dbReference>
<dbReference type="PANTHER" id="PTHR30404:SF0">
    <property type="entry name" value="N-ACETYLMURAMOYL-L-ALANINE AMIDASE AMIC"/>
    <property type="match status" value="1"/>
</dbReference>
<reference evidence="4 5" key="1">
    <citation type="submission" date="2015-03" db="EMBL/GenBank/DDBJ databases">
        <title>Luteipulveratus halotolerans sp. nov., a novel actinobacterium (Dermacoccaceae) from Sarawak, Malaysia.</title>
        <authorList>
            <person name="Juboi H."/>
            <person name="Basik A."/>
            <person name="Shamsul S.S."/>
            <person name="Arnold P."/>
            <person name="Schmitt E.K."/>
            <person name="Sanglier J.-J."/>
            <person name="Yeo T."/>
        </authorList>
    </citation>
    <scope>NUCLEOTIDE SEQUENCE [LARGE SCALE GENOMIC DNA]</scope>
    <source>
        <strain evidence="4 5">MN07-A0370</strain>
    </source>
</reference>
<dbReference type="InterPro" id="IPR002508">
    <property type="entry name" value="MurNAc-LAA_cat"/>
</dbReference>
<dbReference type="SUPFAM" id="SSF53187">
    <property type="entry name" value="Zn-dependent exopeptidases"/>
    <property type="match status" value="1"/>
</dbReference>
<keyword evidence="1" id="KW-0378">Hydrolase</keyword>
<dbReference type="GO" id="GO:0030288">
    <property type="term" value="C:outer membrane-bounded periplasmic space"/>
    <property type="evidence" value="ECO:0007669"/>
    <property type="project" value="TreeGrafter"/>
</dbReference>
<feature type="domain" description="MurNAc-LAA" evidence="3">
    <location>
        <begin position="143"/>
        <end position="268"/>
    </location>
</feature>
<feature type="signal peptide" evidence="2">
    <location>
        <begin position="1"/>
        <end position="21"/>
    </location>
</feature>
<organism evidence="4 5">
    <name type="scientific">Luteipulveratus mongoliensis</name>
    <dbReference type="NCBI Taxonomy" id="571913"/>
    <lineage>
        <taxon>Bacteria</taxon>
        <taxon>Bacillati</taxon>
        <taxon>Actinomycetota</taxon>
        <taxon>Actinomycetes</taxon>
        <taxon>Micrococcales</taxon>
        <taxon>Dermacoccaceae</taxon>
        <taxon>Luteipulveratus</taxon>
    </lineage>
</organism>
<dbReference type="PATRIC" id="fig|571913.6.peg.1690"/>
<dbReference type="PANTHER" id="PTHR30404">
    <property type="entry name" value="N-ACETYLMURAMOYL-L-ALANINE AMIDASE"/>
    <property type="match status" value="1"/>
</dbReference>
<keyword evidence="5" id="KW-1185">Reference proteome</keyword>
<dbReference type="GO" id="GO:0009253">
    <property type="term" value="P:peptidoglycan catabolic process"/>
    <property type="evidence" value="ECO:0007669"/>
    <property type="project" value="InterPro"/>
</dbReference>
<protein>
    <recommendedName>
        <fullName evidence="3">MurNAc-LAA domain-containing protein</fullName>
    </recommendedName>
</protein>
<dbReference type="SMART" id="SM00646">
    <property type="entry name" value="Ami_3"/>
    <property type="match status" value="1"/>
</dbReference>
<feature type="chain" id="PRO_5039448563" description="MurNAc-LAA domain-containing protein" evidence="2">
    <location>
        <begin position="22"/>
        <end position="273"/>
    </location>
</feature>
<dbReference type="EMBL" id="CP011112">
    <property type="protein sequence ID" value="AKU15846.1"/>
    <property type="molecule type" value="Genomic_DNA"/>
</dbReference>
<gene>
    <name evidence="4" type="ORF">VV02_08240</name>
</gene>
<dbReference type="Proteomes" id="UP000066480">
    <property type="component" value="Chromosome"/>
</dbReference>
<evidence type="ECO:0000256" key="2">
    <source>
        <dbReference type="SAM" id="SignalP"/>
    </source>
</evidence>
<dbReference type="GO" id="GO:0008745">
    <property type="term" value="F:N-acetylmuramoyl-L-alanine amidase activity"/>
    <property type="evidence" value="ECO:0007669"/>
    <property type="project" value="InterPro"/>
</dbReference>
<dbReference type="AlphaFoldDB" id="A0A0K1JGL0"/>
<evidence type="ECO:0000313" key="5">
    <source>
        <dbReference type="Proteomes" id="UP000066480"/>
    </source>
</evidence>
<dbReference type="PROSITE" id="PS51257">
    <property type="entry name" value="PROKAR_LIPOPROTEIN"/>
    <property type="match status" value="1"/>
</dbReference>
<dbReference type="OrthoDB" id="3268878at2"/>
<sequence>MSPVTRALAAGVLLLSLAACSDDPKPKAVSLTSVAASPSSATSSSSSTAPGAPLRGVVVVVDPGHNGGNASHPAQVNRLVDSGFGVRKACNTTGTETNAGLSEHAQVWDVSNRLARLLRQQGATVVLTRTSDTGVGPCIDERGRAGGRAKADVMLSIHADGNNSPGVRGFHAIHAPRMAGGAPVQQASARLAVAVRDAFHKGTGMPYAGYLGGGSGLAPRTDLGTLNLSTVPSAMIESGNMRNTADAQLLGDPAFREREAAALVTGVRAFLKR</sequence>
<evidence type="ECO:0000259" key="3">
    <source>
        <dbReference type="SMART" id="SM00646"/>
    </source>
</evidence>
<dbReference type="Pfam" id="PF01520">
    <property type="entry name" value="Amidase_3"/>
    <property type="match status" value="1"/>
</dbReference>
<dbReference type="CDD" id="cd02696">
    <property type="entry name" value="MurNAc-LAA"/>
    <property type="match status" value="1"/>
</dbReference>
<proteinExistence type="predicted"/>
<accession>A0A0K1JGL0</accession>
<dbReference type="STRING" id="571913.VV02_08240"/>
<name>A0A0K1JGL0_9MICO</name>
<keyword evidence="2" id="KW-0732">Signal</keyword>
<dbReference type="Gene3D" id="3.40.630.40">
    <property type="entry name" value="Zn-dependent exopeptidases"/>
    <property type="match status" value="1"/>
</dbReference>
<dbReference type="KEGG" id="lmoi:VV02_08240"/>
<evidence type="ECO:0000256" key="1">
    <source>
        <dbReference type="ARBA" id="ARBA00022801"/>
    </source>
</evidence>
<evidence type="ECO:0000313" key="4">
    <source>
        <dbReference type="EMBL" id="AKU15846.1"/>
    </source>
</evidence>
<dbReference type="InterPro" id="IPR050695">
    <property type="entry name" value="N-acetylmuramoyl_amidase_3"/>
</dbReference>